<name>A0ABW2YQR9_9SPHI</name>
<dbReference type="SUPFAM" id="SSF109854">
    <property type="entry name" value="DinB/YfiT-like putative metalloenzymes"/>
    <property type="match status" value="1"/>
</dbReference>
<proteinExistence type="predicted"/>
<evidence type="ECO:0000313" key="2">
    <source>
        <dbReference type="EMBL" id="MFD0748732.1"/>
    </source>
</evidence>
<dbReference type="EMBL" id="JBHTHU010000001">
    <property type="protein sequence ID" value="MFD0748732.1"/>
    <property type="molecule type" value="Genomic_DNA"/>
</dbReference>
<dbReference type="Pfam" id="PF12867">
    <property type="entry name" value="DinB_2"/>
    <property type="match status" value="1"/>
</dbReference>
<organism evidence="2 3">
    <name type="scientific">Mucilaginibacter calamicampi</name>
    <dbReference type="NCBI Taxonomy" id="1302352"/>
    <lineage>
        <taxon>Bacteria</taxon>
        <taxon>Pseudomonadati</taxon>
        <taxon>Bacteroidota</taxon>
        <taxon>Sphingobacteriia</taxon>
        <taxon>Sphingobacteriales</taxon>
        <taxon>Sphingobacteriaceae</taxon>
        <taxon>Mucilaginibacter</taxon>
    </lineage>
</organism>
<gene>
    <name evidence="2" type="ORF">ACFQZS_01175</name>
</gene>
<feature type="domain" description="DinB-like" evidence="1">
    <location>
        <begin position="11"/>
        <end position="143"/>
    </location>
</feature>
<accession>A0ABW2YQR9</accession>
<dbReference type="RefSeq" id="WP_377096430.1">
    <property type="nucleotide sequence ID" value="NZ_JBHTHU010000001.1"/>
</dbReference>
<protein>
    <submittedName>
        <fullName evidence="2">DinB family protein</fullName>
    </submittedName>
</protein>
<dbReference type="InterPro" id="IPR034660">
    <property type="entry name" value="DinB/YfiT-like"/>
</dbReference>
<reference evidence="3" key="1">
    <citation type="journal article" date="2019" name="Int. J. Syst. Evol. Microbiol.">
        <title>The Global Catalogue of Microorganisms (GCM) 10K type strain sequencing project: providing services to taxonomists for standard genome sequencing and annotation.</title>
        <authorList>
            <consortium name="The Broad Institute Genomics Platform"/>
            <consortium name="The Broad Institute Genome Sequencing Center for Infectious Disease"/>
            <person name="Wu L."/>
            <person name="Ma J."/>
        </authorList>
    </citation>
    <scope>NUCLEOTIDE SEQUENCE [LARGE SCALE GENOMIC DNA]</scope>
    <source>
        <strain evidence="3">CCUG 63418</strain>
    </source>
</reference>
<sequence>MEFLLEIAKHTRLNFIKLMDGLTIEQLNVIPQGYNNNIAWNFAHIVASQQTLCYVKGNAPTRIPLEMITKYQKGTSPEGFITEEELNYYKDKAFTLLDDMKADVNAGIFGKYDEITTSFGVTLSSVNDGLTYFVTHDNLHYGYALSLRRAVLAELNTEQV</sequence>
<dbReference type="InterPro" id="IPR024775">
    <property type="entry name" value="DinB-like"/>
</dbReference>
<dbReference type="Gene3D" id="1.20.120.450">
    <property type="entry name" value="dinb family like domain"/>
    <property type="match status" value="1"/>
</dbReference>
<evidence type="ECO:0000259" key="1">
    <source>
        <dbReference type="Pfam" id="PF12867"/>
    </source>
</evidence>
<dbReference type="Proteomes" id="UP001596958">
    <property type="component" value="Unassembled WGS sequence"/>
</dbReference>
<keyword evidence="3" id="KW-1185">Reference proteome</keyword>
<evidence type="ECO:0000313" key="3">
    <source>
        <dbReference type="Proteomes" id="UP001596958"/>
    </source>
</evidence>
<comment type="caution">
    <text evidence="2">The sequence shown here is derived from an EMBL/GenBank/DDBJ whole genome shotgun (WGS) entry which is preliminary data.</text>
</comment>